<reference evidence="1 2" key="1">
    <citation type="submission" date="2019-05" db="EMBL/GenBank/DDBJ databases">
        <authorList>
            <consortium name="Science for Life Laboratories"/>
        </authorList>
    </citation>
    <scope>NUCLEOTIDE SEQUENCE [LARGE SCALE GENOMIC DNA]</scope>
    <source>
        <strain evidence="1">Soil9</strain>
    </source>
</reference>
<dbReference type="KEGG" id="gms:SOIL9_44480"/>
<proteinExistence type="predicted"/>
<name>A0A6P2CY06_9BACT</name>
<keyword evidence="2" id="KW-1185">Reference proteome</keyword>
<evidence type="ECO:0000313" key="2">
    <source>
        <dbReference type="Proteomes" id="UP000464178"/>
    </source>
</evidence>
<dbReference type="AlphaFoldDB" id="A0A6P2CY06"/>
<dbReference type="Proteomes" id="UP000464178">
    <property type="component" value="Chromosome"/>
</dbReference>
<evidence type="ECO:0000313" key="1">
    <source>
        <dbReference type="EMBL" id="VTR93266.1"/>
    </source>
</evidence>
<protein>
    <submittedName>
        <fullName evidence="1">Uncharacterized protein</fullName>
    </submittedName>
</protein>
<accession>A0A6P2CY06</accession>
<dbReference type="EMBL" id="LR593886">
    <property type="protein sequence ID" value="VTR93266.1"/>
    <property type="molecule type" value="Genomic_DNA"/>
</dbReference>
<gene>
    <name evidence="1" type="ORF">SOIL9_44480</name>
</gene>
<sequence>MLLRLTVLTLVLAAAIGAIECRRAHGLKRPLSLQELDAHIRSEFKPRELHLTQVADTRFEGRGKDGGDKHCTFEVVQTDQFRTINVHRSEKTIFMDSSSVHATRTDYDGRTHLYLLLGFGYLMAVGKVIRDHPTSVLRPAPNQRTAHYPEGY</sequence>
<dbReference type="RefSeq" id="WP_162668023.1">
    <property type="nucleotide sequence ID" value="NZ_LR593886.1"/>
</dbReference>
<organism evidence="1 2">
    <name type="scientific">Gemmata massiliana</name>
    <dbReference type="NCBI Taxonomy" id="1210884"/>
    <lineage>
        <taxon>Bacteria</taxon>
        <taxon>Pseudomonadati</taxon>
        <taxon>Planctomycetota</taxon>
        <taxon>Planctomycetia</taxon>
        <taxon>Gemmatales</taxon>
        <taxon>Gemmataceae</taxon>
        <taxon>Gemmata</taxon>
    </lineage>
</organism>